<evidence type="ECO:0000256" key="1">
    <source>
        <dbReference type="SAM" id="MobiDB-lite"/>
    </source>
</evidence>
<dbReference type="AlphaFoldDB" id="A0A1Y6E8L7"/>
<dbReference type="PROSITE" id="PS51257">
    <property type="entry name" value="PROKAR_LIPOPROTEIN"/>
    <property type="match status" value="1"/>
</dbReference>
<keyword evidence="2" id="KW-0732">Signal</keyword>
<dbReference type="RefSeq" id="WP_086436201.1">
    <property type="nucleotide sequence ID" value="NZ_FXWG01000001.1"/>
</dbReference>
<keyword evidence="4" id="KW-1185">Reference proteome</keyword>
<name>A0A1Y6E8L7_9SPHN</name>
<feature type="chain" id="PRO_5012622086" evidence="2">
    <location>
        <begin position="27"/>
        <end position="187"/>
    </location>
</feature>
<dbReference type="OrthoDB" id="7629232at2"/>
<protein>
    <submittedName>
        <fullName evidence="3">Uncharacterized protein</fullName>
    </submittedName>
</protein>
<feature type="region of interest" description="Disordered" evidence="1">
    <location>
        <begin position="27"/>
        <end position="52"/>
    </location>
</feature>
<sequence length="187" mass="20202">MKAIYIHLSGALALTFTIAACVPAAAPPPPPASTTPTPSPTPTPTPTSAPVTEQPEYENYLNAPQTPGDWTYVNSGSGGYANFGTSPANTRFTIWCDRPQRRVDLIRPESFTDTRTMRIVTETTTRILEANPSSSRGNQIVASLSANDPLLDAMAITRGHFGIETEGLPTLYLPAWPEISRVIEDCR</sequence>
<evidence type="ECO:0000256" key="2">
    <source>
        <dbReference type="SAM" id="SignalP"/>
    </source>
</evidence>
<feature type="compositionally biased region" description="Pro residues" evidence="1">
    <location>
        <begin position="27"/>
        <end position="47"/>
    </location>
</feature>
<proteinExistence type="predicted"/>
<reference evidence="4" key="1">
    <citation type="submission" date="2017-04" db="EMBL/GenBank/DDBJ databases">
        <authorList>
            <person name="Varghese N."/>
            <person name="Submissions S."/>
        </authorList>
    </citation>
    <scope>NUCLEOTIDE SEQUENCE [LARGE SCALE GENOMIC DNA]</scope>
</reference>
<feature type="signal peptide" evidence="2">
    <location>
        <begin position="1"/>
        <end position="26"/>
    </location>
</feature>
<gene>
    <name evidence="3" type="ORF">SAMN06297468_0218</name>
</gene>
<accession>A0A1Y6E8L7</accession>
<evidence type="ECO:0000313" key="3">
    <source>
        <dbReference type="EMBL" id="SMQ58964.1"/>
    </source>
</evidence>
<organism evidence="3 4">
    <name type="scientific">Altererythrobacter xiamenensis</name>
    <dbReference type="NCBI Taxonomy" id="1316679"/>
    <lineage>
        <taxon>Bacteria</taxon>
        <taxon>Pseudomonadati</taxon>
        <taxon>Pseudomonadota</taxon>
        <taxon>Alphaproteobacteria</taxon>
        <taxon>Sphingomonadales</taxon>
        <taxon>Erythrobacteraceae</taxon>
        <taxon>Altererythrobacter</taxon>
    </lineage>
</organism>
<dbReference type="Proteomes" id="UP000194420">
    <property type="component" value="Unassembled WGS sequence"/>
</dbReference>
<dbReference type="EMBL" id="FXWG01000001">
    <property type="protein sequence ID" value="SMQ58964.1"/>
    <property type="molecule type" value="Genomic_DNA"/>
</dbReference>
<evidence type="ECO:0000313" key="4">
    <source>
        <dbReference type="Proteomes" id="UP000194420"/>
    </source>
</evidence>